<sequence>MEALRERASGAEFMAVVKADGYGHGAVPCARAAVEAGATWLGTATPQEALALRAPGAGVPDDVRIMCWLWTPGGPWREAVEAGLDVSLSGMWALDEVTEAARLAGRPARVQLKADTGLGRGGCQPGGDWTELVDGALRAEAEGLVRVTGLWSHFACADEPGHPSIAPQLARFREMIAYAQGRGVDPEVRHMANSPATLTLPESHFDLVRPGIAMYGVSPSPEIGTSADLGLRPAMTLSASLALVKRVPGGHGVSYGHHYVTPGATTLGLVPLGYADGIPRHASSTGPVLVEGKWRTVAGRVAMDQFVVDLGGDQPGPGAEAVLFGPGDRGEPTAEDWAQAAGTIAYEIVTRIGSRVPRVHVAEGAGRERGRRGWRRATGVAGVALGVLATGAAAGVAIERMTVGRGMRKKARLALDSAGPYGALRGTPGKAYADDGTELYYEADDLDPAPAPERRRRLFGRRAPAPVTVVFSHGYCLNQDSWHFQRAALRGVVRTVYWDQRSHGRSARGAAQLERGEPVTIERLGRDLKAVIDAAAPEGPLVLVGHSMGGMTVMALADRYPELIAERVVGVALVGTSSGRLGEVNFGLPVAGVNAVRRVLPGVLKALGQRAELVERGAGPPRICSRGSSSGTRSLPGTWTRPSPGSPSG</sequence>
<comment type="function">
    <text evidence="6">Catalyzes the interconversion of L-alanine and D-alanine. May also act on other amino acids.</text>
</comment>
<dbReference type="PANTHER" id="PTHR30511:SF0">
    <property type="entry name" value="ALANINE RACEMASE, CATABOLIC-RELATED"/>
    <property type="match status" value="1"/>
</dbReference>
<dbReference type="SUPFAM" id="SSF53474">
    <property type="entry name" value="alpha/beta-Hydrolases"/>
    <property type="match status" value="1"/>
</dbReference>
<keyword evidence="5 6" id="KW-0413">Isomerase</keyword>
<comment type="catalytic activity">
    <reaction evidence="1 6">
        <text>L-alanine = D-alanine</text>
        <dbReference type="Rhea" id="RHEA:20249"/>
        <dbReference type="ChEBI" id="CHEBI:57416"/>
        <dbReference type="ChEBI" id="CHEBI:57972"/>
        <dbReference type="EC" id="5.1.1.1"/>
    </reaction>
</comment>
<comment type="pathway">
    <text evidence="6">Amino-acid biosynthesis; D-alanine biosynthesis; D-alanine from L-alanine: step 1/1.</text>
</comment>
<dbReference type="EC" id="5.1.1.1" evidence="3 6"/>
<feature type="domain" description="Alanine racemase C-terminal" evidence="10">
    <location>
        <begin position="234"/>
        <end position="361"/>
    </location>
</feature>
<evidence type="ECO:0000256" key="1">
    <source>
        <dbReference type="ARBA" id="ARBA00000316"/>
    </source>
</evidence>
<dbReference type="PRINTS" id="PR00992">
    <property type="entry name" value="ALARACEMASE"/>
</dbReference>
<dbReference type="EMBL" id="AP035768">
    <property type="protein sequence ID" value="BFO14549.1"/>
    <property type="molecule type" value="Genomic_DNA"/>
</dbReference>
<dbReference type="CDD" id="cd00430">
    <property type="entry name" value="PLPDE_III_AR"/>
    <property type="match status" value="1"/>
</dbReference>
<dbReference type="SUPFAM" id="SSF51419">
    <property type="entry name" value="PLP-binding barrel"/>
    <property type="match status" value="1"/>
</dbReference>
<feature type="modified residue" description="N6-(pyridoxal phosphate)lysine" evidence="6 7">
    <location>
        <position position="18"/>
    </location>
</feature>
<feature type="binding site" evidence="6 8">
    <location>
        <position position="120"/>
    </location>
    <ligand>
        <name>substrate</name>
    </ligand>
</feature>
<dbReference type="Gene3D" id="2.40.37.10">
    <property type="entry name" value="Lyase, Ornithine Decarboxylase, Chain A, domain 1"/>
    <property type="match status" value="1"/>
</dbReference>
<dbReference type="GO" id="GO:0009252">
    <property type="term" value="P:peptidoglycan biosynthetic process"/>
    <property type="evidence" value="ECO:0007669"/>
    <property type="project" value="TreeGrafter"/>
</dbReference>
<evidence type="ECO:0000256" key="7">
    <source>
        <dbReference type="PIRSR" id="PIRSR600821-50"/>
    </source>
</evidence>
<dbReference type="GO" id="GO:0030632">
    <property type="term" value="P:D-alanine biosynthetic process"/>
    <property type="evidence" value="ECO:0007669"/>
    <property type="project" value="UniProtKB-UniRule"/>
</dbReference>
<dbReference type="InterPro" id="IPR029066">
    <property type="entry name" value="PLP-binding_barrel"/>
</dbReference>
<dbReference type="PANTHER" id="PTHR30511">
    <property type="entry name" value="ALANINE RACEMASE"/>
    <property type="match status" value="1"/>
</dbReference>
<evidence type="ECO:0000256" key="2">
    <source>
        <dbReference type="ARBA" id="ARBA00001933"/>
    </source>
</evidence>
<dbReference type="InterPro" id="IPR000821">
    <property type="entry name" value="Ala_racemase"/>
</dbReference>
<feature type="active site" description="Proton acceptor; specific for D-alanine" evidence="6">
    <location>
        <position position="18"/>
    </location>
</feature>
<evidence type="ECO:0000256" key="9">
    <source>
        <dbReference type="SAM" id="MobiDB-lite"/>
    </source>
</evidence>
<keyword evidence="4 6" id="KW-0663">Pyridoxal phosphate</keyword>
<dbReference type="HAMAP" id="MF_01201">
    <property type="entry name" value="Ala_racemase"/>
    <property type="match status" value="1"/>
</dbReference>
<dbReference type="Gene3D" id="3.40.50.1820">
    <property type="entry name" value="alpha/beta hydrolase"/>
    <property type="match status" value="1"/>
</dbReference>
<reference evidence="11" key="2">
    <citation type="submission" date="2024-07" db="EMBL/GenBank/DDBJ databases">
        <title>Streptomyces haneummycinica sp. nov., a new antibiotic-producing actinobacterium isolated from marine sediment.</title>
        <authorList>
            <person name="Uemura M."/>
            <person name="Hamada M."/>
            <person name="Hirano S."/>
            <person name="Kobayashi K."/>
            <person name="Ohshiro T."/>
            <person name="Kobayashi T."/>
            <person name="Terahara T."/>
        </authorList>
    </citation>
    <scope>NUCLEOTIDE SEQUENCE</scope>
    <source>
        <strain evidence="11">KM77-8</strain>
    </source>
</reference>
<dbReference type="SUPFAM" id="SSF50621">
    <property type="entry name" value="Alanine racemase C-terminal domain-like"/>
    <property type="match status" value="1"/>
</dbReference>
<dbReference type="InterPro" id="IPR009006">
    <property type="entry name" value="Ala_racemase/Decarboxylase_C"/>
</dbReference>
<feature type="binding site" evidence="6 8">
    <location>
        <position position="303"/>
    </location>
    <ligand>
        <name>substrate</name>
    </ligand>
</feature>
<dbReference type="InterPro" id="IPR011079">
    <property type="entry name" value="Ala_racemase_C"/>
</dbReference>
<feature type="active site" description="Proton acceptor; specific for L-alanine" evidence="6">
    <location>
        <position position="255"/>
    </location>
</feature>
<dbReference type="Pfam" id="PF00561">
    <property type="entry name" value="Abhydrolase_1"/>
    <property type="match status" value="1"/>
</dbReference>
<dbReference type="InterPro" id="IPR029058">
    <property type="entry name" value="AB_hydrolase_fold"/>
</dbReference>
<feature type="region of interest" description="Disordered" evidence="9">
    <location>
        <begin position="618"/>
        <end position="649"/>
    </location>
</feature>
<evidence type="ECO:0000256" key="3">
    <source>
        <dbReference type="ARBA" id="ARBA00013089"/>
    </source>
</evidence>
<feature type="compositionally biased region" description="Polar residues" evidence="9">
    <location>
        <begin position="626"/>
        <end position="649"/>
    </location>
</feature>
<protein>
    <recommendedName>
        <fullName evidence="3 6">Alanine racemase</fullName>
        <ecNumber evidence="3 6">5.1.1.1</ecNumber>
    </recommendedName>
</protein>
<evidence type="ECO:0000256" key="5">
    <source>
        <dbReference type="ARBA" id="ARBA00023235"/>
    </source>
</evidence>
<dbReference type="Pfam" id="PF00842">
    <property type="entry name" value="Ala_racemase_C"/>
    <property type="match status" value="1"/>
</dbReference>
<comment type="similarity">
    <text evidence="6">Belongs to the alanine racemase family.</text>
</comment>
<organism evidence="11">
    <name type="scientific">Streptomyces haneummycinicus</name>
    <dbReference type="NCBI Taxonomy" id="3074435"/>
    <lineage>
        <taxon>Bacteria</taxon>
        <taxon>Bacillati</taxon>
        <taxon>Actinomycetota</taxon>
        <taxon>Actinomycetes</taxon>
        <taxon>Kitasatosporales</taxon>
        <taxon>Streptomycetaceae</taxon>
        <taxon>Streptomyces</taxon>
    </lineage>
</organism>
<dbReference type="FunFam" id="2.40.37.10:FF:000015">
    <property type="entry name" value="Alanine racemase"/>
    <property type="match status" value="1"/>
</dbReference>
<dbReference type="AlphaFoldDB" id="A0AAT9HAX4"/>
<proteinExistence type="inferred from homology"/>
<evidence type="ECO:0000256" key="4">
    <source>
        <dbReference type="ARBA" id="ARBA00022898"/>
    </source>
</evidence>
<name>A0AAT9HAX4_9ACTN</name>
<evidence type="ECO:0000313" key="11">
    <source>
        <dbReference type="EMBL" id="BFO14549.1"/>
    </source>
</evidence>
<dbReference type="InterPro" id="IPR001608">
    <property type="entry name" value="Ala_racemase_N"/>
</dbReference>
<dbReference type="Gene3D" id="3.20.20.10">
    <property type="entry name" value="Alanine racemase"/>
    <property type="match status" value="1"/>
</dbReference>
<dbReference type="InterPro" id="IPR020622">
    <property type="entry name" value="Ala_racemase_pyridoxalP-BS"/>
</dbReference>
<evidence type="ECO:0000256" key="6">
    <source>
        <dbReference type="HAMAP-Rule" id="MF_01201"/>
    </source>
</evidence>
<dbReference type="NCBIfam" id="TIGR00492">
    <property type="entry name" value="alr"/>
    <property type="match status" value="1"/>
</dbReference>
<dbReference type="PROSITE" id="PS00395">
    <property type="entry name" value="ALANINE_RACEMASE"/>
    <property type="match status" value="1"/>
</dbReference>
<dbReference type="GO" id="GO:0008784">
    <property type="term" value="F:alanine racemase activity"/>
    <property type="evidence" value="ECO:0007669"/>
    <property type="project" value="UniProtKB-UniRule"/>
</dbReference>
<evidence type="ECO:0000259" key="10">
    <source>
        <dbReference type="SMART" id="SM01005"/>
    </source>
</evidence>
<dbReference type="GO" id="GO:0030170">
    <property type="term" value="F:pyridoxal phosphate binding"/>
    <property type="evidence" value="ECO:0007669"/>
    <property type="project" value="UniProtKB-UniRule"/>
</dbReference>
<dbReference type="InterPro" id="IPR000073">
    <property type="entry name" value="AB_hydrolase_1"/>
</dbReference>
<dbReference type="SMART" id="SM01005">
    <property type="entry name" value="Ala_racemase_C"/>
    <property type="match status" value="1"/>
</dbReference>
<dbReference type="Pfam" id="PF01168">
    <property type="entry name" value="Ala_racemase_N"/>
    <property type="match status" value="1"/>
</dbReference>
<comment type="cofactor">
    <cofactor evidence="2 6 7">
        <name>pyridoxal 5'-phosphate</name>
        <dbReference type="ChEBI" id="CHEBI:597326"/>
    </cofactor>
</comment>
<gene>
    <name evidence="11" type="ORF">SHKM778_09370</name>
</gene>
<evidence type="ECO:0000256" key="8">
    <source>
        <dbReference type="PIRSR" id="PIRSR600821-52"/>
    </source>
</evidence>
<reference evidence="11" key="1">
    <citation type="submission" date="2024-06" db="EMBL/GenBank/DDBJ databases">
        <authorList>
            <consortium name="consrtm"/>
            <person name="Uemura M."/>
            <person name="Terahara T."/>
        </authorList>
    </citation>
    <scope>NUCLEOTIDE SEQUENCE</scope>
    <source>
        <strain evidence="11">KM77-8</strain>
    </source>
</reference>
<accession>A0AAT9HAX4</accession>
<dbReference type="GO" id="GO:0005829">
    <property type="term" value="C:cytosol"/>
    <property type="evidence" value="ECO:0007669"/>
    <property type="project" value="TreeGrafter"/>
</dbReference>